<dbReference type="SFLD" id="SFLDG01389">
    <property type="entry name" value="menaquinone_synthsis_involved"/>
    <property type="match status" value="1"/>
</dbReference>
<dbReference type="GO" id="GO:0044689">
    <property type="term" value="F:7,8-didemethyl-8-hydroxy-5-deazariboflavin synthase activity"/>
    <property type="evidence" value="ECO:0007669"/>
    <property type="project" value="TreeGrafter"/>
</dbReference>
<gene>
    <name evidence="9" type="ORF">HNQ40_002239</name>
</gene>
<keyword evidence="2" id="KW-0004">4Fe-4S</keyword>
<comment type="cofactor">
    <cofactor evidence="1">
        <name>[4Fe-4S] cluster</name>
        <dbReference type="ChEBI" id="CHEBI:49883"/>
    </cofactor>
</comment>
<dbReference type="Proteomes" id="UP000541810">
    <property type="component" value="Unassembled WGS sequence"/>
</dbReference>
<dbReference type="InterPro" id="IPR058240">
    <property type="entry name" value="rSAM_sf"/>
</dbReference>
<dbReference type="InterPro" id="IPR045567">
    <property type="entry name" value="CofH/MnqC-like_C"/>
</dbReference>
<organism evidence="9 10">
    <name type="scientific">Algisphaera agarilytica</name>
    <dbReference type="NCBI Taxonomy" id="1385975"/>
    <lineage>
        <taxon>Bacteria</taxon>
        <taxon>Pseudomonadati</taxon>
        <taxon>Planctomycetota</taxon>
        <taxon>Phycisphaerae</taxon>
        <taxon>Phycisphaerales</taxon>
        <taxon>Phycisphaeraceae</taxon>
        <taxon>Algisphaera</taxon>
    </lineage>
</organism>
<dbReference type="SFLD" id="SFLDS00029">
    <property type="entry name" value="Radical_SAM"/>
    <property type="match status" value="1"/>
</dbReference>
<proteinExistence type="predicted"/>
<evidence type="ECO:0000256" key="1">
    <source>
        <dbReference type="ARBA" id="ARBA00001966"/>
    </source>
</evidence>
<dbReference type="PROSITE" id="PS51918">
    <property type="entry name" value="RADICAL_SAM"/>
    <property type="match status" value="1"/>
</dbReference>
<dbReference type="InterPro" id="IPR034405">
    <property type="entry name" value="F420"/>
</dbReference>
<dbReference type="AlphaFoldDB" id="A0A7X0H701"/>
<dbReference type="PANTHER" id="PTHR43076">
    <property type="entry name" value="FO SYNTHASE (COFH)"/>
    <property type="match status" value="1"/>
</dbReference>
<dbReference type="EMBL" id="JACHGY010000001">
    <property type="protein sequence ID" value="MBB6430433.1"/>
    <property type="molecule type" value="Genomic_DNA"/>
</dbReference>
<keyword evidence="4" id="KW-0479">Metal-binding</keyword>
<dbReference type="Pfam" id="PF04055">
    <property type="entry name" value="Radical_SAM"/>
    <property type="match status" value="1"/>
</dbReference>
<dbReference type="InterPro" id="IPR007197">
    <property type="entry name" value="rSAM"/>
</dbReference>
<keyword evidence="10" id="KW-1185">Reference proteome</keyword>
<accession>A0A7X0H701</accession>
<dbReference type="Pfam" id="PF19288">
    <property type="entry name" value="CofH_C"/>
    <property type="match status" value="1"/>
</dbReference>
<comment type="caution">
    <text evidence="9">The sequence shown here is derived from an EMBL/GenBank/DDBJ whole genome shotgun (WGS) entry which is preliminary data.</text>
</comment>
<evidence type="ECO:0000256" key="3">
    <source>
        <dbReference type="ARBA" id="ARBA00022691"/>
    </source>
</evidence>
<evidence type="ECO:0000256" key="2">
    <source>
        <dbReference type="ARBA" id="ARBA00022485"/>
    </source>
</evidence>
<keyword evidence="5" id="KW-0408">Iron</keyword>
<dbReference type="SFLD" id="SFLDG01064">
    <property type="entry name" value="F420__menaquinone_cofactor_bio"/>
    <property type="match status" value="1"/>
</dbReference>
<dbReference type="GO" id="GO:0046872">
    <property type="term" value="F:metal ion binding"/>
    <property type="evidence" value="ECO:0007669"/>
    <property type="project" value="UniProtKB-KW"/>
</dbReference>
<evidence type="ECO:0000313" key="10">
    <source>
        <dbReference type="Proteomes" id="UP000541810"/>
    </source>
</evidence>
<protein>
    <submittedName>
        <fullName evidence="9">Cyclic dehypoxanthinyl futalosine synthase</fullName>
        <ecNumber evidence="9">1.21.98.1</ecNumber>
    </submittedName>
</protein>
<feature type="domain" description="Radical SAM core" evidence="8">
    <location>
        <begin position="66"/>
        <end position="331"/>
    </location>
</feature>
<dbReference type="SUPFAM" id="SSF102114">
    <property type="entry name" value="Radical SAM enzymes"/>
    <property type="match status" value="1"/>
</dbReference>
<dbReference type="Gene3D" id="3.20.20.70">
    <property type="entry name" value="Aldolase class I"/>
    <property type="match status" value="1"/>
</dbReference>
<dbReference type="GO" id="GO:0051539">
    <property type="term" value="F:4 iron, 4 sulfur cluster binding"/>
    <property type="evidence" value="ECO:0007669"/>
    <property type="project" value="UniProtKB-KW"/>
</dbReference>
<name>A0A7X0H701_9BACT</name>
<evidence type="ECO:0000256" key="5">
    <source>
        <dbReference type="ARBA" id="ARBA00023004"/>
    </source>
</evidence>
<keyword evidence="9" id="KW-0560">Oxidoreductase</keyword>
<evidence type="ECO:0000259" key="8">
    <source>
        <dbReference type="PROSITE" id="PS51918"/>
    </source>
</evidence>
<dbReference type="PANTHER" id="PTHR43076:SF1">
    <property type="entry name" value="LIPOYL SYNTHASE 2"/>
    <property type="match status" value="1"/>
</dbReference>
<feature type="region of interest" description="Disordered" evidence="7">
    <location>
        <begin position="469"/>
        <end position="491"/>
    </location>
</feature>
<evidence type="ECO:0000313" key="9">
    <source>
        <dbReference type="EMBL" id="MBB6430433.1"/>
    </source>
</evidence>
<dbReference type="EC" id="1.21.98.1" evidence="9"/>
<dbReference type="InterPro" id="IPR013785">
    <property type="entry name" value="Aldolase_TIM"/>
</dbReference>
<keyword evidence="6" id="KW-0411">Iron-sulfur</keyword>
<reference evidence="9 10" key="1">
    <citation type="submission" date="2020-08" db="EMBL/GenBank/DDBJ databases">
        <title>Genomic Encyclopedia of Type Strains, Phase IV (KMG-IV): sequencing the most valuable type-strain genomes for metagenomic binning, comparative biology and taxonomic classification.</title>
        <authorList>
            <person name="Goeker M."/>
        </authorList>
    </citation>
    <scope>NUCLEOTIDE SEQUENCE [LARGE SCALE GENOMIC DNA]</scope>
    <source>
        <strain evidence="9 10">DSM 103725</strain>
    </source>
</reference>
<dbReference type="RefSeq" id="WP_184677951.1">
    <property type="nucleotide sequence ID" value="NZ_JACHGY010000001.1"/>
</dbReference>
<keyword evidence="3" id="KW-0949">S-adenosyl-L-methionine</keyword>
<sequence length="491" mass="54083">MLRPSTSSDSKRLADELNLEAVVAGDARLSPEDALRLYHEAPLHDLGRWASAICDRIHGSGPDAKRTYVIDRNINYTNVCSASCTFCAFFRKEGDDDAYVLTKEQLHDKVRELVKIGGTQVLLQGGMHPNLGVDFYVELLQGLKNEFPGVHIHGFSPPEFVEFVAVYDLDGFPKTDPKKSHELPREVWLAKLEAIMRLLMDAGLDSLPGGGGEIFVPHVRRKIGLGKASAEQWLDVMETAHKLGMYTSGTMMFGHIEGAADRIMHMNSIRTRQDRAIEQGYPGKYISFISWPFQRENTPLGHLPDFDLASEEPFPGDVLAEAVMRGEVDPSDKAACGVAAPRAGKVVRLAGASEYLRTQAISRIFFDNIHSIGSSWVTMGPRIGELGLYYGANDMGSVMMEENVVSAAGTTYCLSEEVLCHLIRDAGFTPAQRDNRYDFLAVHDGPDAPDRKVEDWSTQRAKALHIENQPAEVAPGDEGKNATIPLTVDGK</sequence>
<dbReference type="GO" id="GO:0016491">
    <property type="term" value="F:oxidoreductase activity"/>
    <property type="evidence" value="ECO:0007669"/>
    <property type="project" value="UniProtKB-KW"/>
</dbReference>
<evidence type="ECO:0000256" key="7">
    <source>
        <dbReference type="SAM" id="MobiDB-lite"/>
    </source>
</evidence>
<evidence type="ECO:0000256" key="4">
    <source>
        <dbReference type="ARBA" id="ARBA00022723"/>
    </source>
</evidence>
<evidence type="ECO:0000256" key="6">
    <source>
        <dbReference type="ARBA" id="ARBA00023014"/>
    </source>
</evidence>